<feature type="transmembrane region" description="Helical" evidence="4">
    <location>
        <begin position="190"/>
        <end position="211"/>
    </location>
</feature>
<evidence type="ECO:0000259" key="5">
    <source>
        <dbReference type="PROSITE" id="PS01124"/>
    </source>
</evidence>
<name>A0A939DHQ9_9GAMM</name>
<dbReference type="RefSeq" id="WP_206561922.1">
    <property type="nucleotide sequence ID" value="NZ_JAFKCZ010000015.1"/>
</dbReference>
<keyword evidence="7" id="KW-1185">Reference proteome</keyword>
<keyword evidence="3" id="KW-0804">Transcription</keyword>
<evidence type="ECO:0000256" key="1">
    <source>
        <dbReference type="ARBA" id="ARBA00023015"/>
    </source>
</evidence>
<feature type="transmembrane region" description="Helical" evidence="4">
    <location>
        <begin position="36"/>
        <end position="52"/>
    </location>
</feature>
<evidence type="ECO:0000313" key="7">
    <source>
        <dbReference type="Proteomes" id="UP000664303"/>
    </source>
</evidence>
<dbReference type="Proteomes" id="UP000664303">
    <property type="component" value="Unassembled WGS sequence"/>
</dbReference>
<dbReference type="SMART" id="SM00342">
    <property type="entry name" value="HTH_ARAC"/>
    <property type="match status" value="1"/>
</dbReference>
<dbReference type="PROSITE" id="PS01124">
    <property type="entry name" value="HTH_ARAC_FAMILY_2"/>
    <property type="match status" value="1"/>
</dbReference>
<keyword evidence="4" id="KW-0472">Membrane</keyword>
<feature type="domain" description="HTH araC/xylS-type" evidence="5">
    <location>
        <begin position="272"/>
        <end position="380"/>
    </location>
</feature>
<dbReference type="InterPro" id="IPR018062">
    <property type="entry name" value="HTH_AraC-typ_CS"/>
</dbReference>
<protein>
    <submittedName>
        <fullName evidence="6">Helix-turn-helix transcriptional regulator</fullName>
    </submittedName>
</protein>
<feature type="transmembrane region" description="Helical" evidence="4">
    <location>
        <begin position="64"/>
        <end position="81"/>
    </location>
</feature>
<evidence type="ECO:0000313" key="6">
    <source>
        <dbReference type="EMBL" id="MBN7798473.1"/>
    </source>
</evidence>
<evidence type="ECO:0000256" key="4">
    <source>
        <dbReference type="SAM" id="Phobius"/>
    </source>
</evidence>
<proteinExistence type="predicted"/>
<dbReference type="PANTHER" id="PTHR43280">
    <property type="entry name" value="ARAC-FAMILY TRANSCRIPTIONAL REGULATOR"/>
    <property type="match status" value="1"/>
</dbReference>
<keyword evidence="1" id="KW-0805">Transcription regulation</keyword>
<dbReference type="InterPro" id="IPR018060">
    <property type="entry name" value="HTH_AraC"/>
</dbReference>
<sequence length="386" mass="42609">MTLASLIAAGGALFGALITLALLLPANRDTAANRQLAVLTALATVYPLSTLARHGPQSALSAPLQFLAVGIFLLGPGLYLYTRGRINGDSRWRRRDLWHALPCALLAASFTLGSLGFLERDPAQRHAEVVGVLFYLQLTLYLACALRLLYRARRESTPDRVAPDRVTPDRVTPDRVTPDRVALDRATLRWLKTLLGTCLGLGLVGLLFALGRWLTDAVSWPQQLWSMTVVMGMSYLIAFFALLDPTVFHGSRSARREPARYATSSLDTEQAQALWRRLESHMRETQPYLQTQLKVGELATALAVPASHLSQTVNQVGGRSFAAYLNHYRVEAAKDLLRQSAPGQRTMLDIALSAGFNSESVFYKHFRDQVGSTPRQFQQSPPENSP</sequence>
<organism evidence="6 7">
    <name type="scientific">Parahaliea mediterranea</name>
    <dbReference type="NCBI Taxonomy" id="651086"/>
    <lineage>
        <taxon>Bacteria</taxon>
        <taxon>Pseudomonadati</taxon>
        <taxon>Pseudomonadota</taxon>
        <taxon>Gammaproteobacteria</taxon>
        <taxon>Cellvibrionales</taxon>
        <taxon>Halieaceae</taxon>
        <taxon>Parahaliea</taxon>
    </lineage>
</organism>
<dbReference type="Gene3D" id="1.10.10.60">
    <property type="entry name" value="Homeodomain-like"/>
    <property type="match status" value="1"/>
</dbReference>
<comment type="caution">
    <text evidence="6">The sequence shown here is derived from an EMBL/GenBank/DDBJ whole genome shotgun (WGS) entry which is preliminary data.</text>
</comment>
<dbReference type="Pfam" id="PF12833">
    <property type="entry name" value="HTH_18"/>
    <property type="match status" value="1"/>
</dbReference>
<feature type="transmembrane region" description="Helical" evidence="4">
    <location>
        <begin position="97"/>
        <end position="117"/>
    </location>
</feature>
<evidence type="ECO:0000256" key="2">
    <source>
        <dbReference type="ARBA" id="ARBA00023125"/>
    </source>
</evidence>
<dbReference type="SUPFAM" id="SSF46689">
    <property type="entry name" value="Homeodomain-like"/>
    <property type="match status" value="1"/>
</dbReference>
<keyword evidence="4" id="KW-0812">Transmembrane</keyword>
<dbReference type="GO" id="GO:0043565">
    <property type="term" value="F:sequence-specific DNA binding"/>
    <property type="evidence" value="ECO:0007669"/>
    <property type="project" value="InterPro"/>
</dbReference>
<evidence type="ECO:0000256" key="3">
    <source>
        <dbReference type="ARBA" id="ARBA00023163"/>
    </source>
</evidence>
<feature type="transmembrane region" description="Helical" evidence="4">
    <location>
        <begin position="6"/>
        <end position="24"/>
    </location>
</feature>
<dbReference type="PANTHER" id="PTHR43280:SF29">
    <property type="entry name" value="ARAC-FAMILY TRANSCRIPTIONAL REGULATOR"/>
    <property type="match status" value="1"/>
</dbReference>
<dbReference type="PROSITE" id="PS00041">
    <property type="entry name" value="HTH_ARAC_FAMILY_1"/>
    <property type="match status" value="1"/>
</dbReference>
<gene>
    <name evidence="6" type="ORF">JYP50_17865</name>
</gene>
<reference evidence="6" key="1">
    <citation type="submission" date="2021-02" db="EMBL/GenBank/DDBJ databases">
        <title>PHA producing bacteria isolated from coastal sediment in Guangdong, Shenzhen.</title>
        <authorList>
            <person name="Zheng W."/>
            <person name="Yu S."/>
            <person name="Huang Y."/>
        </authorList>
    </citation>
    <scope>NUCLEOTIDE SEQUENCE</scope>
    <source>
        <strain evidence="6">TN14-10</strain>
    </source>
</reference>
<dbReference type="InterPro" id="IPR009057">
    <property type="entry name" value="Homeodomain-like_sf"/>
</dbReference>
<dbReference type="EMBL" id="JAFKCZ010000015">
    <property type="protein sequence ID" value="MBN7798473.1"/>
    <property type="molecule type" value="Genomic_DNA"/>
</dbReference>
<keyword evidence="2" id="KW-0238">DNA-binding</keyword>
<dbReference type="AlphaFoldDB" id="A0A939DHQ9"/>
<dbReference type="GO" id="GO:0003700">
    <property type="term" value="F:DNA-binding transcription factor activity"/>
    <property type="evidence" value="ECO:0007669"/>
    <property type="project" value="InterPro"/>
</dbReference>
<keyword evidence="4" id="KW-1133">Transmembrane helix</keyword>
<accession>A0A939DHQ9</accession>
<feature type="transmembrane region" description="Helical" evidence="4">
    <location>
        <begin position="129"/>
        <end position="150"/>
    </location>
</feature>
<feature type="transmembrane region" description="Helical" evidence="4">
    <location>
        <begin position="223"/>
        <end position="243"/>
    </location>
</feature>